<dbReference type="EMBL" id="CP061800">
    <property type="protein sequence ID" value="QTA84096.1"/>
    <property type="molecule type" value="Genomic_DNA"/>
</dbReference>
<reference evidence="1" key="1">
    <citation type="journal article" date="2021" name="Microb. Physiol.">
        <title>Proteogenomic Insights into the Physiology of Marine, Sulfate-Reducing, Filamentous Desulfonema limicola and Desulfonema magnum.</title>
        <authorList>
            <person name="Schnaars V."/>
            <person name="Wohlbrand L."/>
            <person name="Scheve S."/>
            <person name="Hinrichs C."/>
            <person name="Reinhardt R."/>
            <person name="Rabus R."/>
        </authorList>
    </citation>
    <scope>NUCLEOTIDE SEQUENCE</scope>
    <source>
        <strain evidence="1">4be13</strain>
    </source>
</reference>
<dbReference type="KEGG" id="dmm:dnm_000890"/>
<proteinExistence type="predicted"/>
<dbReference type="AlphaFoldDB" id="A0A975BEW4"/>
<dbReference type="Proteomes" id="UP000663722">
    <property type="component" value="Chromosome"/>
</dbReference>
<keyword evidence="2" id="KW-1185">Reference proteome</keyword>
<evidence type="ECO:0000313" key="2">
    <source>
        <dbReference type="Proteomes" id="UP000663722"/>
    </source>
</evidence>
<evidence type="ECO:0000313" key="1">
    <source>
        <dbReference type="EMBL" id="QTA84096.1"/>
    </source>
</evidence>
<sequence>MIFALRRRLFPYYKHNYKLPGSENFFFGISAKDDFRIPETTVALTYECIYKTSEARAVCIRKCIS</sequence>
<gene>
    <name evidence="1" type="ORF">dnm_000890</name>
</gene>
<protein>
    <submittedName>
        <fullName evidence="1">Uncharacterized protein</fullName>
    </submittedName>
</protein>
<accession>A0A975BEW4</accession>
<organism evidence="1 2">
    <name type="scientific">Desulfonema magnum</name>
    <dbReference type="NCBI Taxonomy" id="45655"/>
    <lineage>
        <taxon>Bacteria</taxon>
        <taxon>Pseudomonadati</taxon>
        <taxon>Thermodesulfobacteriota</taxon>
        <taxon>Desulfobacteria</taxon>
        <taxon>Desulfobacterales</taxon>
        <taxon>Desulfococcaceae</taxon>
        <taxon>Desulfonema</taxon>
    </lineage>
</organism>
<name>A0A975BEW4_9BACT</name>